<evidence type="ECO:0000313" key="2">
    <source>
        <dbReference type="EMBL" id="KAG0721970.1"/>
    </source>
</evidence>
<reference evidence="2" key="1">
    <citation type="submission" date="2020-07" db="EMBL/GenBank/DDBJ databases">
        <title>The High-quality genome of the commercially important snow crab, Chionoecetes opilio.</title>
        <authorList>
            <person name="Jeong J.-H."/>
            <person name="Ryu S."/>
        </authorList>
    </citation>
    <scope>NUCLEOTIDE SEQUENCE</scope>
    <source>
        <strain evidence="2">MADBK_172401_WGS</strain>
        <tissue evidence="2">Digestive gland</tissue>
    </source>
</reference>
<feature type="compositionally biased region" description="Polar residues" evidence="1">
    <location>
        <begin position="121"/>
        <end position="132"/>
    </location>
</feature>
<organism evidence="2 3">
    <name type="scientific">Chionoecetes opilio</name>
    <name type="common">Atlantic snow crab</name>
    <name type="synonym">Cancer opilio</name>
    <dbReference type="NCBI Taxonomy" id="41210"/>
    <lineage>
        <taxon>Eukaryota</taxon>
        <taxon>Metazoa</taxon>
        <taxon>Ecdysozoa</taxon>
        <taxon>Arthropoda</taxon>
        <taxon>Crustacea</taxon>
        <taxon>Multicrustacea</taxon>
        <taxon>Malacostraca</taxon>
        <taxon>Eumalacostraca</taxon>
        <taxon>Eucarida</taxon>
        <taxon>Decapoda</taxon>
        <taxon>Pleocyemata</taxon>
        <taxon>Brachyura</taxon>
        <taxon>Eubrachyura</taxon>
        <taxon>Majoidea</taxon>
        <taxon>Majidae</taxon>
        <taxon>Chionoecetes</taxon>
    </lineage>
</organism>
<protein>
    <submittedName>
        <fullName evidence="2">Uncharacterized protein</fullName>
    </submittedName>
</protein>
<name>A0A8J4YIF1_CHIOP</name>
<evidence type="ECO:0000313" key="3">
    <source>
        <dbReference type="Proteomes" id="UP000770661"/>
    </source>
</evidence>
<keyword evidence="3" id="KW-1185">Reference proteome</keyword>
<dbReference type="AlphaFoldDB" id="A0A8J4YIF1"/>
<sequence length="205" mass="21641">MFFIIAVTHPDPVCVPQVIQVILKVVVKVPEAAQQHLQLQVALAKVTQVAADQVKVWGSLRLQEEEDIAEQQHQVTLQVEVIFKGPEIFQKVMLVWSGSGGNTSSSSGGGSSSRTPVAPSPSHTHTQTCSHMHQWQKVYQGSGHTRAHAPLGCSGPVSGGVRRCPGVPPRAARLSMANDENLAPIGALGPAPLPNGSTDPPGLPP</sequence>
<dbReference type="EMBL" id="JACEEZ010010213">
    <property type="protein sequence ID" value="KAG0721970.1"/>
    <property type="molecule type" value="Genomic_DNA"/>
</dbReference>
<feature type="compositionally biased region" description="Low complexity" evidence="1">
    <location>
        <begin position="181"/>
        <end position="196"/>
    </location>
</feature>
<feature type="region of interest" description="Disordered" evidence="1">
    <location>
        <begin position="175"/>
        <end position="205"/>
    </location>
</feature>
<dbReference type="Proteomes" id="UP000770661">
    <property type="component" value="Unassembled WGS sequence"/>
</dbReference>
<evidence type="ECO:0000256" key="1">
    <source>
        <dbReference type="SAM" id="MobiDB-lite"/>
    </source>
</evidence>
<gene>
    <name evidence="2" type="ORF">GWK47_045360</name>
</gene>
<accession>A0A8J4YIF1</accession>
<proteinExistence type="predicted"/>
<feature type="region of interest" description="Disordered" evidence="1">
    <location>
        <begin position="100"/>
        <end position="132"/>
    </location>
</feature>
<comment type="caution">
    <text evidence="2">The sequence shown here is derived from an EMBL/GenBank/DDBJ whole genome shotgun (WGS) entry which is preliminary data.</text>
</comment>